<evidence type="ECO:0000313" key="2">
    <source>
        <dbReference type="EMBL" id="KQS43730.1"/>
    </source>
</evidence>
<feature type="compositionally biased region" description="Low complexity" evidence="1">
    <location>
        <begin position="81"/>
        <end position="92"/>
    </location>
</feature>
<feature type="compositionally biased region" description="Low complexity" evidence="1">
    <location>
        <begin position="420"/>
        <end position="438"/>
    </location>
</feature>
<feature type="region of interest" description="Disordered" evidence="1">
    <location>
        <begin position="417"/>
        <end position="440"/>
    </location>
</feature>
<evidence type="ECO:0000313" key="3">
    <source>
        <dbReference type="Proteomes" id="UP000008711"/>
    </source>
</evidence>
<feature type="region of interest" description="Disordered" evidence="1">
    <location>
        <begin position="248"/>
        <end position="267"/>
    </location>
</feature>
<feature type="region of interest" description="Disordered" evidence="1">
    <location>
        <begin position="49"/>
        <end position="130"/>
    </location>
</feature>
<name>A0A0Q5UIX4_DROER</name>
<accession>A0A0Q5UIX4</accession>
<feature type="region of interest" description="Disordered" evidence="1">
    <location>
        <begin position="369"/>
        <end position="401"/>
    </location>
</feature>
<feature type="region of interest" description="Disordered" evidence="1">
    <location>
        <begin position="323"/>
        <end position="345"/>
    </location>
</feature>
<proteinExistence type="predicted"/>
<feature type="compositionally biased region" description="Gly residues" evidence="1">
    <location>
        <begin position="104"/>
        <end position="118"/>
    </location>
</feature>
<dbReference type="AlphaFoldDB" id="A0A0Q5UIX4"/>
<reference evidence="2 3" key="1">
    <citation type="journal article" date="2007" name="Nature">
        <title>Evolution of genes and genomes on the Drosophila phylogeny.</title>
        <authorList>
            <consortium name="Drosophila 12 Genomes Consortium"/>
            <person name="Clark A.G."/>
            <person name="Eisen M.B."/>
            <person name="Smith D.R."/>
            <person name="Bergman C.M."/>
            <person name="Oliver B."/>
            <person name="Markow T.A."/>
            <person name="Kaufman T.C."/>
            <person name="Kellis M."/>
            <person name="Gelbart W."/>
            <person name="Iyer V.N."/>
            <person name="Pollard D.A."/>
            <person name="Sackton T.B."/>
            <person name="Larracuente A.M."/>
            <person name="Singh N.D."/>
            <person name="Abad J.P."/>
            <person name="Abt D.N."/>
            <person name="Adryan B."/>
            <person name="Aguade M."/>
            <person name="Akashi H."/>
            <person name="Anderson W.W."/>
            <person name="Aquadro C.F."/>
            <person name="Ardell D.H."/>
            <person name="Arguello R."/>
            <person name="Artieri C.G."/>
            <person name="Barbash D.A."/>
            <person name="Barker D."/>
            <person name="Barsanti P."/>
            <person name="Batterham P."/>
            <person name="Batzoglou S."/>
            <person name="Begun D."/>
            <person name="Bhutkar A."/>
            <person name="Blanco E."/>
            <person name="Bosak S.A."/>
            <person name="Bradley R.K."/>
            <person name="Brand A.D."/>
            <person name="Brent M.R."/>
            <person name="Brooks A.N."/>
            <person name="Brown R.H."/>
            <person name="Butlin R.K."/>
            <person name="Caggese C."/>
            <person name="Calvi B.R."/>
            <person name="Bernardo de Carvalho A."/>
            <person name="Caspi A."/>
            <person name="Castrezana S."/>
            <person name="Celniker S.E."/>
            <person name="Chang J.L."/>
            <person name="Chapple C."/>
            <person name="Chatterji S."/>
            <person name="Chinwalla A."/>
            <person name="Civetta A."/>
            <person name="Clifton S.W."/>
            <person name="Comeron J.M."/>
            <person name="Costello J.C."/>
            <person name="Coyne J.A."/>
            <person name="Daub J."/>
            <person name="David R.G."/>
            <person name="Delcher A.L."/>
            <person name="Delehaunty K."/>
            <person name="Do C.B."/>
            <person name="Ebling H."/>
            <person name="Edwards K."/>
            <person name="Eickbush T."/>
            <person name="Evans J.D."/>
            <person name="Filipski A."/>
            <person name="Findeiss S."/>
            <person name="Freyhult E."/>
            <person name="Fulton L."/>
            <person name="Fulton R."/>
            <person name="Garcia A.C."/>
            <person name="Gardiner A."/>
            <person name="Garfield D.A."/>
            <person name="Garvin B.E."/>
            <person name="Gibson G."/>
            <person name="Gilbert D."/>
            <person name="Gnerre S."/>
            <person name="Godfrey J."/>
            <person name="Good R."/>
            <person name="Gotea V."/>
            <person name="Gravely B."/>
            <person name="Greenberg A.J."/>
            <person name="Griffiths-Jones S."/>
            <person name="Gross S."/>
            <person name="Guigo R."/>
            <person name="Gustafson E.A."/>
            <person name="Haerty W."/>
            <person name="Hahn M.W."/>
            <person name="Halligan D.L."/>
            <person name="Halpern A.L."/>
            <person name="Halter G.M."/>
            <person name="Han M.V."/>
            <person name="Heger A."/>
            <person name="Hillier L."/>
            <person name="Hinrichs A.S."/>
            <person name="Holmes I."/>
            <person name="Hoskins R.A."/>
            <person name="Hubisz M.J."/>
            <person name="Hultmark D."/>
            <person name="Huntley M.A."/>
            <person name="Jaffe D.B."/>
            <person name="Jagadeeshan S."/>
            <person name="Jeck W.R."/>
            <person name="Johnson J."/>
            <person name="Jones C.D."/>
            <person name="Jordan W.C."/>
            <person name="Karpen G.H."/>
            <person name="Kataoka E."/>
            <person name="Keightley P.D."/>
            <person name="Kheradpour P."/>
            <person name="Kirkness E.F."/>
            <person name="Koerich L.B."/>
            <person name="Kristiansen K."/>
            <person name="Kudrna D."/>
            <person name="Kulathinal R.J."/>
            <person name="Kumar S."/>
            <person name="Kwok R."/>
            <person name="Lander E."/>
            <person name="Langley C.H."/>
            <person name="Lapoint R."/>
            <person name="Lazzaro B.P."/>
            <person name="Lee S.J."/>
            <person name="Levesque L."/>
            <person name="Li R."/>
            <person name="Lin C.F."/>
            <person name="Lin M.F."/>
            <person name="Lindblad-Toh K."/>
            <person name="Llopart A."/>
            <person name="Long M."/>
            <person name="Low L."/>
            <person name="Lozovsky E."/>
            <person name="Lu J."/>
            <person name="Luo M."/>
            <person name="Machado C.A."/>
            <person name="Makalowski W."/>
            <person name="Marzo M."/>
            <person name="Matsuda M."/>
            <person name="Matzkin L."/>
            <person name="McAllister B."/>
            <person name="McBride C.S."/>
            <person name="McKernan B."/>
            <person name="McKernan K."/>
            <person name="Mendez-Lago M."/>
            <person name="Minx P."/>
            <person name="Mollenhauer M.U."/>
            <person name="Montooth K."/>
            <person name="Mount S.M."/>
            <person name="Mu X."/>
            <person name="Myers E."/>
            <person name="Negre B."/>
            <person name="Newfeld S."/>
            <person name="Nielsen R."/>
            <person name="Noor M.A."/>
            <person name="O'Grady P."/>
            <person name="Pachter L."/>
            <person name="Papaceit M."/>
            <person name="Parisi M.J."/>
            <person name="Parisi M."/>
            <person name="Parts L."/>
            <person name="Pedersen J.S."/>
            <person name="Pesole G."/>
            <person name="Phillippy A.M."/>
            <person name="Ponting C.P."/>
            <person name="Pop M."/>
            <person name="Porcelli D."/>
            <person name="Powell J.R."/>
            <person name="Prohaska S."/>
            <person name="Pruitt K."/>
            <person name="Puig M."/>
            <person name="Quesneville H."/>
            <person name="Ram K.R."/>
            <person name="Rand D."/>
            <person name="Rasmussen M.D."/>
            <person name="Reed L.K."/>
            <person name="Reenan R."/>
            <person name="Reily A."/>
            <person name="Remington K.A."/>
            <person name="Rieger T.T."/>
            <person name="Ritchie M.G."/>
            <person name="Robin C."/>
            <person name="Rogers Y.H."/>
            <person name="Rohde C."/>
            <person name="Rozas J."/>
            <person name="Rubenfield M.J."/>
            <person name="Ruiz A."/>
            <person name="Russo S."/>
            <person name="Salzberg S.L."/>
            <person name="Sanchez-Gracia A."/>
            <person name="Saranga D.J."/>
            <person name="Sato H."/>
            <person name="Schaeffer S.W."/>
            <person name="Schatz M.C."/>
            <person name="Schlenke T."/>
            <person name="Schwartz R."/>
            <person name="Segarra C."/>
            <person name="Singh R.S."/>
            <person name="Sirot L."/>
            <person name="Sirota M."/>
            <person name="Sisneros N.B."/>
            <person name="Smith C.D."/>
            <person name="Smith T.F."/>
            <person name="Spieth J."/>
            <person name="Stage D.E."/>
            <person name="Stark A."/>
            <person name="Stephan W."/>
            <person name="Strausberg R.L."/>
            <person name="Strempel S."/>
            <person name="Sturgill D."/>
            <person name="Sutton G."/>
            <person name="Sutton G.G."/>
            <person name="Tao W."/>
            <person name="Teichmann S."/>
            <person name="Tobari Y.N."/>
            <person name="Tomimura Y."/>
            <person name="Tsolas J.M."/>
            <person name="Valente V.L."/>
            <person name="Venter E."/>
            <person name="Venter J.C."/>
            <person name="Vicario S."/>
            <person name="Vieira F.G."/>
            <person name="Vilella A.J."/>
            <person name="Villasante A."/>
            <person name="Walenz B."/>
            <person name="Wang J."/>
            <person name="Wasserman M."/>
            <person name="Watts T."/>
            <person name="Wilson D."/>
            <person name="Wilson R.K."/>
            <person name="Wing R.A."/>
            <person name="Wolfner M.F."/>
            <person name="Wong A."/>
            <person name="Wong G.K."/>
            <person name="Wu C.I."/>
            <person name="Wu G."/>
            <person name="Yamamoto D."/>
            <person name="Yang H.P."/>
            <person name="Yang S.P."/>
            <person name="Yorke J.A."/>
            <person name="Yoshida K."/>
            <person name="Zdobnov E."/>
            <person name="Zhang P."/>
            <person name="Zhang Y."/>
            <person name="Zimin A.V."/>
            <person name="Baldwin J."/>
            <person name="Abdouelleil A."/>
            <person name="Abdulkadir J."/>
            <person name="Abebe A."/>
            <person name="Abera B."/>
            <person name="Abreu J."/>
            <person name="Acer S.C."/>
            <person name="Aftuck L."/>
            <person name="Alexander A."/>
            <person name="An P."/>
            <person name="Anderson E."/>
            <person name="Anderson S."/>
            <person name="Arachi H."/>
            <person name="Azer M."/>
            <person name="Bachantsang P."/>
            <person name="Barry A."/>
            <person name="Bayul T."/>
            <person name="Berlin A."/>
            <person name="Bessette D."/>
            <person name="Bloom T."/>
            <person name="Blye J."/>
            <person name="Boguslavskiy L."/>
            <person name="Bonnet C."/>
            <person name="Boukhgalter B."/>
            <person name="Bourzgui I."/>
            <person name="Brown A."/>
            <person name="Cahill P."/>
            <person name="Channer S."/>
            <person name="Cheshatsang Y."/>
            <person name="Chuda L."/>
            <person name="Citroen M."/>
            <person name="Collymore A."/>
            <person name="Cooke P."/>
            <person name="Costello M."/>
            <person name="D'Aco K."/>
            <person name="Daza R."/>
            <person name="De Haan G."/>
            <person name="DeGray S."/>
            <person name="DeMaso C."/>
            <person name="Dhargay N."/>
            <person name="Dooley K."/>
            <person name="Dooley E."/>
            <person name="Doricent M."/>
            <person name="Dorje P."/>
            <person name="Dorjee K."/>
            <person name="Dupes A."/>
            <person name="Elong R."/>
            <person name="Falk J."/>
            <person name="Farina A."/>
            <person name="Faro S."/>
            <person name="Ferguson D."/>
            <person name="Fisher S."/>
            <person name="Foley C.D."/>
            <person name="Franke A."/>
            <person name="Friedrich D."/>
            <person name="Gadbois L."/>
            <person name="Gearin G."/>
            <person name="Gearin C.R."/>
            <person name="Giannoukos G."/>
            <person name="Goode T."/>
            <person name="Graham J."/>
            <person name="Grandbois E."/>
            <person name="Grewal S."/>
            <person name="Gyaltsen K."/>
            <person name="Hafez N."/>
            <person name="Hagos B."/>
            <person name="Hall J."/>
            <person name="Henson C."/>
            <person name="Hollinger A."/>
            <person name="Honan T."/>
            <person name="Huard M.D."/>
            <person name="Hughes L."/>
            <person name="Hurhula B."/>
            <person name="Husby M.E."/>
            <person name="Kamat A."/>
            <person name="Kanga B."/>
            <person name="Kashin S."/>
            <person name="Khazanovich D."/>
            <person name="Kisner P."/>
            <person name="Lance K."/>
            <person name="Lara M."/>
            <person name="Lee W."/>
            <person name="Lennon N."/>
            <person name="Letendre F."/>
            <person name="LeVine R."/>
            <person name="Lipovsky A."/>
            <person name="Liu X."/>
            <person name="Liu J."/>
            <person name="Liu S."/>
            <person name="Lokyitsang T."/>
            <person name="Lokyitsang Y."/>
            <person name="Lubonja R."/>
            <person name="Lui A."/>
            <person name="MacDonald P."/>
            <person name="Magnisalis V."/>
            <person name="Maru K."/>
            <person name="Matthews C."/>
            <person name="McCusker W."/>
            <person name="McDonough S."/>
            <person name="Mehta T."/>
            <person name="Meldrim J."/>
            <person name="Meneus L."/>
            <person name="Mihai O."/>
            <person name="Mihalev A."/>
            <person name="Mihova T."/>
            <person name="Mittelman R."/>
            <person name="Mlenga V."/>
            <person name="Montmayeur A."/>
            <person name="Mulrain L."/>
            <person name="Navidi A."/>
            <person name="Naylor J."/>
            <person name="Negash T."/>
            <person name="Nguyen T."/>
            <person name="Nguyen N."/>
            <person name="Nicol R."/>
            <person name="Norbu C."/>
            <person name="Norbu N."/>
            <person name="Novod N."/>
            <person name="O'Neill B."/>
            <person name="Osman S."/>
            <person name="Markiewicz E."/>
            <person name="Oyono O.L."/>
            <person name="Patti C."/>
            <person name="Phunkhang P."/>
            <person name="Pierre F."/>
            <person name="Priest M."/>
            <person name="Raghuraman S."/>
            <person name="Rege F."/>
            <person name="Reyes R."/>
            <person name="Rise C."/>
            <person name="Rogov P."/>
            <person name="Ross K."/>
            <person name="Ryan E."/>
            <person name="Settipalli S."/>
            <person name="Shea T."/>
            <person name="Sherpa N."/>
            <person name="Shi L."/>
            <person name="Shih D."/>
            <person name="Sparrow T."/>
            <person name="Spaulding J."/>
            <person name="Stalker J."/>
            <person name="Stange-Thomann N."/>
            <person name="Stavropoulos S."/>
            <person name="Stone C."/>
            <person name="Strader C."/>
            <person name="Tesfaye S."/>
            <person name="Thomson T."/>
            <person name="Thoulutsang Y."/>
            <person name="Thoulutsang D."/>
            <person name="Topham K."/>
            <person name="Topping I."/>
            <person name="Tsamla T."/>
            <person name="Vassiliev H."/>
            <person name="Vo A."/>
            <person name="Wangchuk T."/>
            <person name="Wangdi T."/>
            <person name="Weiand M."/>
            <person name="Wilkinson J."/>
            <person name="Wilson A."/>
            <person name="Yadav S."/>
            <person name="Young G."/>
            <person name="Yu Q."/>
            <person name="Zembek L."/>
            <person name="Zhong D."/>
            <person name="Zimmer A."/>
            <person name="Zwirko Z."/>
            <person name="Jaffe D.B."/>
            <person name="Alvarez P."/>
            <person name="Brockman W."/>
            <person name="Butler J."/>
            <person name="Chin C."/>
            <person name="Gnerre S."/>
            <person name="Grabherr M."/>
            <person name="Kleber M."/>
            <person name="Mauceli E."/>
            <person name="MacCallum I."/>
        </authorList>
    </citation>
    <scope>NUCLEOTIDE SEQUENCE [LARGE SCALE GENOMIC DNA]</scope>
    <source>
        <strain evidence="2 3">TSC#14021-0224.01</strain>
    </source>
</reference>
<organism evidence="2 3">
    <name type="scientific">Drosophila erecta</name>
    <name type="common">Fruit fly</name>
    <dbReference type="NCBI Taxonomy" id="7220"/>
    <lineage>
        <taxon>Eukaryota</taxon>
        <taxon>Metazoa</taxon>
        <taxon>Ecdysozoa</taxon>
        <taxon>Arthropoda</taxon>
        <taxon>Hexapoda</taxon>
        <taxon>Insecta</taxon>
        <taxon>Pterygota</taxon>
        <taxon>Neoptera</taxon>
        <taxon>Endopterygota</taxon>
        <taxon>Diptera</taxon>
        <taxon>Brachycera</taxon>
        <taxon>Muscomorpha</taxon>
        <taxon>Ephydroidea</taxon>
        <taxon>Drosophilidae</taxon>
        <taxon>Drosophila</taxon>
        <taxon>Sophophora</taxon>
    </lineage>
</organism>
<sequence length="484" mass="52430">MAIKQRHIHYHYATFMASSSAPQAHETYHSAQLPARATRLLNRSRLQDQQLAGNDSDNSLRSSHSGGASAAAAARKRSTAHSRTSSASTASLPRQRHLQQQHLGLGGGAGGGGGGGATASGTSTQRCGGELHSSSDDLMLYDKSFRNAMIQDVLQFKKQLLRLRRILQETETLNPFENDNVQLFAACGLDSKQLNDIDLASLTSSTTEDPLQELSDLRRQVVYLQGQVDDRDRTIRLQRDLIEQLEAEKRQKAANGPGPGSGGDQGKELISMATQTERTRPLAIGAEGLSRSKPEYTSYTTHFPMLHLHDSTLAATTIIRHHQSNHNQHEQQQQQQPEKSCPAISQTRRHTIISTTLTNYNQQLAAAFPDAPRRSSIGWDATPTMPMPTPTPTSAPHGNASKPVRITLIGEALPLHKKSSTGSLSSSSSSSSSSTTSLANGNQNANVVKMRYPNGCQSVKSGSSAHYQPLYNSNKMTSPTVTIV</sequence>
<feature type="compositionally biased region" description="Low complexity" evidence="1">
    <location>
        <begin position="59"/>
        <end position="73"/>
    </location>
</feature>
<dbReference type="OrthoDB" id="10046062at2759"/>
<gene>
    <name evidence="2" type="primary">Dere\GG14009</name>
    <name evidence="2" type="synonym">dere_GLEANR_14220</name>
    <name evidence="2" type="synonym">GG14009</name>
    <name evidence="2" type="ORF">Dere_GG14009</name>
</gene>
<dbReference type="EMBL" id="CH954178">
    <property type="protein sequence ID" value="KQS43730.1"/>
    <property type="molecule type" value="Genomic_DNA"/>
</dbReference>
<evidence type="ECO:0000256" key="1">
    <source>
        <dbReference type="SAM" id="MobiDB-lite"/>
    </source>
</evidence>
<keyword evidence="3" id="KW-1185">Reference proteome</keyword>
<protein>
    <submittedName>
        <fullName evidence="2">Uncharacterized protein, isoform D</fullName>
    </submittedName>
</protein>
<dbReference type="Proteomes" id="UP000008711">
    <property type="component" value="Unassembled WGS sequence"/>
</dbReference>
<reference evidence="2 3" key="2">
    <citation type="journal article" date="2008" name="Bioinformatics">
        <title>Assembly reconciliation.</title>
        <authorList>
            <person name="Zimin A.V."/>
            <person name="Smith D.R."/>
            <person name="Sutton G."/>
            <person name="Yorke J.A."/>
        </authorList>
    </citation>
    <scope>NUCLEOTIDE SEQUENCE [LARGE SCALE GENOMIC DNA]</scope>
    <source>
        <strain evidence="2 3">TSC#14021-0224.01</strain>
    </source>
</reference>